<accession>A0A9Q4C2E3</accession>
<gene>
    <name evidence="1" type="ORF">EGH25_00430</name>
</gene>
<protein>
    <submittedName>
        <fullName evidence="1">Uncharacterized protein</fullName>
    </submittedName>
</protein>
<dbReference type="Proteomes" id="UP001149411">
    <property type="component" value="Unassembled WGS sequence"/>
</dbReference>
<dbReference type="InterPro" id="IPR055535">
    <property type="entry name" value="DUF7111"/>
</dbReference>
<dbReference type="RefSeq" id="WP_266085332.1">
    <property type="nucleotide sequence ID" value="NZ_RKLV01000001.1"/>
</dbReference>
<evidence type="ECO:0000313" key="2">
    <source>
        <dbReference type="Proteomes" id="UP001149411"/>
    </source>
</evidence>
<dbReference type="Pfam" id="PF23423">
    <property type="entry name" value="DUF7111"/>
    <property type="match status" value="1"/>
</dbReference>
<keyword evidence="2" id="KW-1185">Reference proteome</keyword>
<evidence type="ECO:0000313" key="1">
    <source>
        <dbReference type="EMBL" id="MCX2817832.1"/>
    </source>
</evidence>
<dbReference type="AlphaFoldDB" id="A0A9Q4C2E3"/>
<sequence length="86" mass="9630">MNDTETDVDTEYRETEDKRVLELRRDSTRVTVSVTKKGYGMLIVADETGELERYYGFDMALDHAAEALGVPPGEVDVPEAARDMGM</sequence>
<comment type="caution">
    <text evidence="1">The sequence shown here is derived from an EMBL/GenBank/DDBJ whole genome shotgun (WGS) entry which is preliminary data.</text>
</comment>
<name>A0A9Q4C2E3_9EURY</name>
<proteinExistence type="predicted"/>
<dbReference type="EMBL" id="RKLV01000001">
    <property type="protein sequence ID" value="MCX2817832.1"/>
    <property type="molecule type" value="Genomic_DNA"/>
</dbReference>
<reference evidence="1" key="1">
    <citation type="submission" date="2022-09" db="EMBL/GenBank/DDBJ databases">
        <title>Haloadaptaus new haloarchaeum isolated from saline soil.</title>
        <authorList>
            <person name="Duran-Viseras A."/>
            <person name="Sanchez-Porro C."/>
            <person name="Ventosa A."/>
        </authorList>
    </citation>
    <scope>NUCLEOTIDE SEQUENCE</scope>
    <source>
        <strain evidence="1">F3-133</strain>
    </source>
</reference>
<organism evidence="1 2">
    <name type="scientific">Halorutilus salinus</name>
    <dbReference type="NCBI Taxonomy" id="2487751"/>
    <lineage>
        <taxon>Archaea</taxon>
        <taxon>Methanobacteriati</taxon>
        <taxon>Methanobacteriota</taxon>
        <taxon>Stenosarchaea group</taxon>
        <taxon>Halobacteria</taxon>
        <taxon>Halorutilales</taxon>
        <taxon>Halorutilaceae</taxon>
        <taxon>Halorutilus</taxon>
    </lineage>
</organism>